<dbReference type="PROSITE" id="PS51450">
    <property type="entry name" value="LRR"/>
    <property type="match status" value="3"/>
</dbReference>
<dbReference type="InterPro" id="IPR001611">
    <property type="entry name" value="Leu-rich_rpt"/>
</dbReference>
<dbReference type="AlphaFoldDB" id="A0A0H5R8E3"/>
<accession>A0A0H5R8E3</accession>
<evidence type="ECO:0000256" key="1">
    <source>
        <dbReference type="ARBA" id="ARBA00022614"/>
    </source>
</evidence>
<sequence length="757" mass="86520">MTVCYISVAVLQHAIGGQGKTLPTATHVDLHYRANSDRRGQIKRIEKLELVPRCRELNLSFNAIARLENLSALRFLRVLNVSDNRVKLIEGLESLSNLEVLDLSGNQIQTIPSTMKQNRRLMDFRLSRNKISVLDDVHALASTGNLTRLCIDGNPMMKLPHARQFVIFAIPSLDVLDGDSVLIADRKTATERFEREVLNQLQQKLEAVSILHSGTLKQLSDAEAQLREDERIMLSLRTRLQELVRNDEQQSAQLEDLSAVIKKNTETISKYQVRLADLEQQAETFTMLESRENEQESPELIKERDARAAAESRVAEMEKTLNHQLKIARGLLEAKMQRFRSIEQLGLFKTVNDFEPWQTTTTQLLPIAEELTQRWFTSVELERAVHLSEQKIAELEKELGAVHCKLALFANAGDNLSSHENAPSRDIKSAKTQMEIRLRRVILANGRLRTALAAARKANPDVERGNSHFEEDAEVESRTTHLPHERPSLQRAMIRDLDEERLRLTTDINSLKKRKALLEESVLSLVRHRLAPAKEASTVRPSQVSSTQTINNETTLATIFSDRERNLLQRNSLLEEEIRIRDAELEQIRKSKHSSSHLSKLVQSVSQEMAKLQTQRRSAIDHEALKFQLEERDAQIRYLIERLRRHQSEFSQTTSPAESVVCSPRQTPLELISPQLDEAMISLRHRQHDRSKIYVQSDIETNMPCSRNVSPRDRSPLSVSSDVGDLFYSNPVRKSPFVDKAQFVQVLERLKAESRLE</sequence>
<keyword evidence="2" id="KW-0677">Repeat</keyword>
<feature type="region of interest" description="Disordered" evidence="4">
    <location>
        <begin position="462"/>
        <end position="481"/>
    </location>
</feature>
<name>A0A0H5R8E3_9EUKA</name>
<evidence type="ECO:0000256" key="2">
    <source>
        <dbReference type="ARBA" id="ARBA00022737"/>
    </source>
</evidence>
<protein>
    <recommendedName>
        <fullName evidence="6">U2A'/phosphoprotein 32 family A C-terminal domain-containing protein</fullName>
    </recommendedName>
</protein>
<evidence type="ECO:0000256" key="4">
    <source>
        <dbReference type="SAM" id="MobiDB-lite"/>
    </source>
</evidence>
<evidence type="ECO:0008006" key="6">
    <source>
        <dbReference type="Google" id="ProtNLM"/>
    </source>
</evidence>
<proteinExistence type="predicted"/>
<evidence type="ECO:0000256" key="3">
    <source>
        <dbReference type="SAM" id="Coils"/>
    </source>
</evidence>
<dbReference type="PANTHER" id="PTHR45973:SF35">
    <property type="entry name" value="LEUCINE-RICH REPEAT-CONTAINING PROTEIN 43"/>
    <property type="match status" value="1"/>
</dbReference>
<evidence type="ECO:0000313" key="5">
    <source>
        <dbReference type="EMBL" id="CRZ10403.1"/>
    </source>
</evidence>
<dbReference type="InterPro" id="IPR050576">
    <property type="entry name" value="Cilia_flagella_integrity"/>
</dbReference>
<keyword evidence="1" id="KW-0433">Leucine-rich repeat</keyword>
<organism evidence="5">
    <name type="scientific">Spongospora subterranea</name>
    <dbReference type="NCBI Taxonomy" id="70186"/>
    <lineage>
        <taxon>Eukaryota</taxon>
        <taxon>Sar</taxon>
        <taxon>Rhizaria</taxon>
        <taxon>Endomyxa</taxon>
        <taxon>Phytomyxea</taxon>
        <taxon>Plasmodiophorida</taxon>
        <taxon>Plasmodiophoridae</taxon>
        <taxon>Spongospora</taxon>
    </lineage>
</organism>
<reference evidence="5" key="1">
    <citation type="submission" date="2015-04" db="EMBL/GenBank/DDBJ databases">
        <title>The genome sequence of the plant pathogenic Rhizarian Plasmodiophora brassicae reveals insights in its biotrophic life cycle and the origin of chitin synthesis.</title>
        <authorList>
            <person name="Schwelm A."/>
            <person name="Fogelqvist J."/>
            <person name="Knaust A."/>
            <person name="Julke S."/>
            <person name="Lilja T."/>
            <person name="Dhandapani V."/>
            <person name="Bonilla-Rosso G."/>
            <person name="Karlsson M."/>
            <person name="Shevchenko A."/>
            <person name="Choi S.R."/>
            <person name="Kim H.G."/>
            <person name="Park J.Y."/>
            <person name="Lim Y.P."/>
            <person name="Ludwig-Muller J."/>
            <person name="Dixelius C."/>
        </authorList>
    </citation>
    <scope>NUCLEOTIDE SEQUENCE</scope>
    <source>
        <tissue evidence="5">Potato root galls</tissue>
    </source>
</reference>
<dbReference type="PANTHER" id="PTHR45973">
    <property type="entry name" value="PROTEIN PHOSPHATASE 1 REGULATORY SUBUNIT SDS22-RELATED"/>
    <property type="match status" value="1"/>
</dbReference>
<dbReference type="SMART" id="SM00369">
    <property type="entry name" value="LRR_TYP"/>
    <property type="match status" value="2"/>
</dbReference>
<dbReference type="EMBL" id="HACM01009961">
    <property type="protein sequence ID" value="CRZ10403.1"/>
    <property type="molecule type" value="Transcribed_RNA"/>
</dbReference>
<keyword evidence="3" id="KW-0175">Coiled coil</keyword>
<dbReference type="Gene3D" id="3.80.10.10">
    <property type="entry name" value="Ribonuclease Inhibitor"/>
    <property type="match status" value="1"/>
</dbReference>
<dbReference type="SUPFAM" id="SSF52075">
    <property type="entry name" value="Outer arm dynein light chain 1"/>
    <property type="match status" value="1"/>
</dbReference>
<feature type="coiled-coil region" evidence="3">
    <location>
        <begin position="219"/>
        <end position="320"/>
    </location>
</feature>
<dbReference type="InterPro" id="IPR003591">
    <property type="entry name" value="Leu-rich_rpt_typical-subtyp"/>
</dbReference>
<dbReference type="Pfam" id="PF14580">
    <property type="entry name" value="LRR_9"/>
    <property type="match status" value="1"/>
</dbReference>
<dbReference type="InterPro" id="IPR032675">
    <property type="entry name" value="LRR_dom_sf"/>
</dbReference>